<evidence type="ECO:0000256" key="1">
    <source>
        <dbReference type="ARBA" id="ARBA00004651"/>
    </source>
</evidence>
<protein>
    <submittedName>
        <fullName evidence="7">LPS export ABC transporter permease LptG</fullName>
    </submittedName>
</protein>
<keyword evidence="3 6" id="KW-0812">Transmembrane</keyword>
<keyword evidence="5 6" id="KW-0472">Membrane</keyword>
<dbReference type="EMBL" id="BSOS01000079">
    <property type="protein sequence ID" value="GLR68160.1"/>
    <property type="molecule type" value="Genomic_DNA"/>
</dbReference>
<keyword evidence="4 6" id="KW-1133">Transmembrane helix</keyword>
<dbReference type="RefSeq" id="WP_284259003.1">
    <property type="nucleotide sequence ID" value="NZ_BSOS01000079.1"/>
</dbReference>
<feature type="transmembrane region" description="Helical" evidence="6">
    <location>
        <begin position="343"/>
        <end position="366"/>
    </location>
</feature>
<evidence type="ECO:0000256" key="6">
    <source>
        <dbReference type="SAM" id="Phobius"/>
    </source>
</evidence>
<feature type="transmembrane region" description="Helical" evidence="6">
    <location>
        <begin position="16"/>
        <end position="37"/>
    </location>
</feature>
<dbReference type="PANTHER" id="PTHR33529:SF2">
    <property type="entry name" value="LIPOPOLYSACCHARIDE EXPORT SYSTEM PERMEASE PROTEIN LPTG"/>
    <property type="match status" value="1"/>
</dbReference>
<comment type="subcellular location">
    <subcellularLocation>
        <location evidence="1">Cell membrane</location>
        <topology evidence="1">Multi-pass membrane protein</topology>
    </subcellularLocation>
</comment>
<dbReference type="PANTHER" id="PTHR33529">
    <property type="entry name" value="SLR0882 PROTEIN-RELATED"/>
    <property type="match status" value="1"/>
</dbReference>
<keyword evidence="2" id="KW-1003">Cell membrane</keyword>
<keyword evidence="8" id="KW-1185">Reference proteome</keyword>
<evidence type="ECO:0000256" key="2">
    <source>
        <dbReference type="ARBA" id="ARBA00022475"/>
    </source>
</evidence>
<reference evidence="8" key="1">
    <citation type="journal article" date="2019" name="Int. J. Syst. Evol. Microbiol.">
        <title>The Global Catalogue of Microorganisms (GCM) 10K type strain sequencing project: providing services to taxonomists for standard genome sequencing and annotation.</title>
        <authorList>
            <consortium name="The Broad Institute Genomics Platform"/>
            <consortium name="The Broad Institute Genome Sequencing Center for Infectious Disease"/>
            <person name="Wu L."/>
            <person name="Ma J."/>
        </authorList>
    </citation>
    <scope>NUCLEOTIDE SEQUENCE [LARGE SCALE GENOMIC DNA]</scope>
    <source>
        <strain evidence="8">NBRC 112502</strain>
    </source>
</reference>
<dbReference type="InterPro" id="IPR005495">
    <property type="entry name" value="LptG/LptF_permease"/>
</dbReference>
<dbReference type="Pfam" id="PF03739">
    <property type="entry name" value="LptF_LptG"/>
    <property type="match status" value="1"/>
</dbReference>
<feature type="transmembrane region" description="Helical" evidence="6">
    <location>
        <begin position="103"/>
        <end position="123"/>
    </location>
</feature>
<dbReference type="InterPro" id="IPR030923">
    <property type="entry name" value="LptG"/>
</dbReference>
<feature type="transmembrane region" description="Helical" evidence="6">
    <location>
        <begin position="314"/>
        <end position="331"/>
    </location>
</feature>
<evidence type="ECO:0000256" key="3">
    <source>
        <dbReference type="ARBA" id="ARBA00022692"/>
    </source>
</evidence>
<name>A0ABQ6A9U6_9PROT</name>
<evidence type="ECO:0000256" key="4">
    <source>
        <dbReference type="ARBA" id="ARBA00022989"/>
    </source>
</evidence>
<comment type="caution">
    <text evidence="7">The sequence shown here is derived from an EMBL/GenBank/DDBJ whole genome shotgun (WGS) entry which is preliminary data.</text>
</comment>
<evidence type="ECO:0000313" key="8">
    <source>
        <dbReference type="Proteomes" id="UP001156641"/>
    </source>
</evidence>
<accession>A0ABQ6A9U6</accession>
<dbReference type="NCBIfam" id="TIGR04408">
    <property type="entry name" value="LptG_lptG"/>
    <property type="match status" value="1"/>
</dbReference>
<proteinExistence type="predicted"/>
<feature type="transmembrane region" description="Helical" evidence="6">
    <location>
        <begin position="64"/>
        <end position="83"/>
    </location>
</feature>
<sequence>MKNVPITLSLYFGRQFLFAVVVMLAALSALVSLFDFLELLREAAAKPAASFGIIAEIEFMRQPWTLLQILPFAILLGGIFAFWRLSRSSELVVARAAGISAWQFLALPVLLATLLGAFGTGGLSPLSAVMYSRAETLYNVYLRPGGGPLSLNGGELWVRQADAGLVPGGVAVLHAAGVHLEHNILRADQVSVLRLDGQATLLQRMEAANATLSKGAWDLNGVSVLMPGAAPEHIDQLDFPTDLTVHRVEESFASPDSLSFWALPGFIALLKRSGFSPIQHELAFQALLALPLLCATMALVAAGFSMRPSRRGGAARMLASGVGCGFALFMVSEVANQFGTSGALPVILAAWAPAVAGLFLALALLLHLEDG</sequence>
<evidence type="ECO:0000313" key="7">
    <source>
        <dbReference type="EMBL" id="GLR68160.1"/>
    </source>
</evidence>
<dbReference type="Proteomes" id="UP001156641">
    <property type="component" value="Unassembled WGS sequence"/>
</dbReference>
<organism evidence="7 8">
    <name type="scientific">Acidocella aquatica</name>
    <dbReference type="NCBI Taxonomy" id="1922313"/>
    <lineage>
        <taxon>Bacteria</taxon>
        <taxon>Pseudomonadati</taxon>
        <taxon>Pseudomonadota</taxon>
        <taxon>Alphaproteobacteria</taxon>
        <taxon>Acetobacterales</taxon>
        <taxon>Acidocellaceae</taxon>
        <taxon>Acidocella</taxon>
    </lineage>
</organism>
<evidence type="ECO:0000256" key="5">
    <source>
        <dbReference type="ARBA" id="ARBA00023136"/>
    </source>
</evidence>
<gene>
    <name evidence="7" type="ORF">GCM10010909_28410</name>
</gene>
<feature type="transmembrane region" description="Helical" evidence="6">
    <location>
        <begin position="282"/>
        <end position="302"/>
    </location>
</feature>